<sequence length="131" mass="13957">MKLPIGSSKSSRRSPRRFCLPSKVFHVLLGCRAEGGTLSEGLQEEAALADLCAEKVVRAADAAINDPTVNLDAVAKAEAAMMAGLKLAALSAFAIGVKAAELVEELECELANLKQGTRDHPMFSMHRKLHS</sequence>
<keyword evidence="2" id="KW-1185">Reference proteome</keyword>
<comment type="caution">
    <text evidence="1">The sequence shown here is derived from an EMBL/GenBank/DDBJ whole genome shotgun (WGS) entry which is preliminary data.</text>
</comment>
<name>A0ABV6DBL9_9HYPH</name>
<reference evidence="1 2" key="1">
    <citation type="submission" date="2024-09" db="EMBL/GenBank/DDBJ databases">
        <authorList>
            <person name="Sun Q."/>
            <person name="Mori K."/>
        </authorList>
    </citation>
    <scope>NUCLEOTIDE SEQUENCE [LARGE SCALE GENOMIC DNA]</scope>
    <source>
        <strain evidence="1 2">CCM 8543</strain>
    </source>
</reference>
<dbReference type="RefSeq" id="WP_261522709.1">
    <property type="nucleotide sequence ID" value="NZ_JAODNW010000037.1"/>
</dbReference>
<dbReference type="EMBL" id="JBHLXD010000037">
    <property type="protein sequence ID" value="MFC0210048.1"/>
    <property type="molecule type" value="Genomic_DNA"/>
</dbReference>
<gene>
    <name evidence="1" type="ORF">ACFFJ2_16740</name>
</gene>
<proteinExistence type="predicted"/>
<protein>
    <submittedName>
        <fullName evidence="1">Uncharacterized protein</fullName>
    </submittedName>
</protein>
<dbReference type="Proteomes" id="UP001589755">
    <property type="component" value="Unassembled WGS sequence"/>
</dbReference>
<evidence type="ECO:0000313" key="1">
    <source>
        <dbReference type="EMBL" id="MFC0210048.1"/>
    </source>
</evidence>
<accession>A0ABV6DBL9</accession>
<organism evidence="1 2">
    <name type="scientific">Chelativorans intermedius</name>
    <dbReference type="NCBI Taxonomy" id="515947"/>
    <lineage>
        <taxon>Bacteria</taxon>
        <taxon>Pseudomonadati</taxon>
        <taxon>Pseudomonadota</taxon>
        <taxon>Alphaproteobacteria</taxon>
        <taxon>Hyphomicrobiales</taxon>
        <taxon>Phyllobacteriaceae</taxon>
        <taxon>Chelativorans</taxon>
    </lineage>
</organism>
<evidence type="ECO:0000313" key="2">
    <source>
        <dbReference type="Proteomes" id="UP001589755"/>
    </source>
</evidence>